<feature type="domain" description="MRH" evidence="6">
    <location>
        <begin position="375"/>
        <end position="467"/>
    </location>
</feature>
<name>A0A835ZFN7_9STRA</name>
<dbReference type="InterPro" id="IPR036607">
    <property type="entry name" value="PRKCSH"/>
</dbReference>
<dbReference type="CDD" id="cd00112">
    <property type="entry name" value="LDLa"/>
    <property type="match status" value="1"/>
</dbReference>
<keyword evidence="4" id="KW-1015">Disulfide bond</keyword>
<dbReference type="Proteomes" id="UP000664859">
    <property type="component" value="Unassembled WGS sequence"/>
</dbReference>
<evidence type="ECO:0000256" key="5">
    <source>
        <dbReference type="SAM" id="MobiDB-lite"/>
    </source>
</evidence>
<dbReference type="Pfam" id="PF13015">
    <property type="entry name" value="PRKCSH_1"/>
    <property type="match status" value="1"/>
</dbReference>
<dbReference type="SMART" id="SM00192">
    <property type="entry name" value="LDLa"/>
    <property type="match status" value="2"/>
</dbReference>
<gene>
    <name evidence="7" type="ORF">JKP88DRAFT_240566</name>
</gene>
<reference evidence="7" key="1">
    <citation type="submission" date="2021-02" db="EMBL/GenBank/DDBJ databases">
        <title>First Annotated Genome of the Yellow-green Alga Tribonema minus.</title>
        <authorList>
            <person name="Mahan K.M."/>
        </authorList>
    </citation>
    <scope>NUCLEOTIDE SEQUENCE</scope>
    <source>
        <strain evidence="7">UTEX B ZZ1240</strain>
    </source>
</reference>
<dbReference type="InterPro" id="IPR039794">
    <property type="entry name" value="Gtb1-like"/>
</dbReference>
<dbReference type="Gene3D" id="4.10.400.10">
    <property type="entry name" value="Low-density Lipoprotein Receptor"/>
    <property type="match status" value="1"/>
</dbReference>
<sequence>MPATFSCDDGKQLPVGWVNDDFCDCHDGSDEPLTSACSHAGSGRFTCSGGHPLKTQIPLSRVRDGVCDCCDGADELPSDRCPNSCAEDLASHQKQVTASYLAVMNGSRQRKGMRDAAIKKRRQWEAQARAEAASDETPQLQQLLYQLKVLLQSAQAEERAERARRASACAASGDGSAPECHSHSGGGGRGVGGQQGGSALEQIKALSVWDERSERRYPPLRSAAMQFNDMTDGYTWAFQALWDAPVRLYQYFFPALDMSYEHMHCEDLLLCVVYLHEHDHVAHACNARRKYMLHLDNVNFAEPGIMIDAHVSGKGEVMPPLPAAKLLRKGLTKTEAALNACAKDAQDKARRAKADAEKSLNTDWGPDIAFAMLENTCLEADQVGYHYKLCLYKDVKQGSTLIGRWSKWSNDRTSMLYENGAACAGRGTRRSAEVHVRCGERTQVLDVTEPELCAYVMVVETPAACDDAAVAAAEQAMDQAGLTWHRNSGAKD</sequence>
<dbReference type="InterPro" id="IPR036055">
    <property type="entry name" value="LDL_receptor-like_sf"/>
</dbReference>
<dbReference type="PANTHER" id="PTHR12630:SF1">
    <property type="entry name" value="GLUCOSIDASE 2 SUBUNIT BETA"/>
    <property type="match status" value="1"/>
</dbReference>
<evidence type="ECO:0000256" key="1">
    <source>
        <dbReference type="ARBA" id="ARBA00022387"/>
    </source>
</evidence>
<dbReference type="InterPro" id="IPR044865">
    <property type="entry name" value="MRH_dom"/>
</dbReference>
<dbReference type="GO" id="GO:0006491">
    <property type="term" value="P:N-glycan processing"/>
    <property type="evidence" value="ECO:0007669"/>
    <property type="project" value="TreeGrafter"/>
</dbReference>
<keyword evidence="2" id="KW-0732">Signal</keyword>
<dbReference type="PROSITE" id="PS51914">
    <property type="entry name" value="MRH"/>
    <property type="match status" value="1"/>
</dbReference>
<proteinExistence type="predicted"/>
<dbReference type="InterPro" id="IPR028146">
    <property type="entry name" value="PRKCSH_N"/>
</dbReference>
<dbReference type="AlphaFoldDB" id="A0A835ZFN7"/>
<protein>
    <recommendedName>
        <fullName evidence="1">Glucosidase 2 subunit beta</fullName>
    </recommendedName>
</protein>
<dbReference type="Gene3D" id="2.70.130.10">
    <property type="entry name" value="Mannose-6-phosphate receptor binding domain"/>
    <property type="match status" value="1"/>
</dbReference>
<comment type="caution">
    <text evidence="7">The sequence shown here is derived from an EMBL/GenBank/DDBJ whole genome shotgun (WGS) entry which is preliminary data.</text>
</comment>
<dbReference type="EMBL" id="JAFCMP010000001">
    <property type="protein sequence ID" value="KAG5192906.1"/>
    <property type="molecule type" value="Genomic_DNA"/>
</dbReference>
<dbReference type="Pfam" id="PF12999">
    <property type="entry name" value="PRKCSH-like"/>
    <property type="match status" value="1"/>
</dbReference>
<dbReference type="OrthoDB" id="28322at2759"/>
<evidence type="ECO:0000256" key="2">
    <source>
        <dbReference type="ARBA" id="ARBA00022729"/>
    </source>
</evidence>
<dbReference type="GO" id="GO:0017177">
    <property type="term" value="C:glucosidase II complex"/>
    <property type="evidence" value="ECO:0007669"/>
    <property type="project" value="TreeGrafter"/>
</dbReference>
<dbReference type="InterPro" id="IPR009011">
    <property type="entry name" value="Man6P_isomerase_rcpt-bd_dom_sf"/>
</dbReference>
<dbReference type="SUPFAM" id="SSF50911">
    <property type="entry name" value="Mannose 6-phosphate receptor domain"/>
    <property type="match status" value="1"/>
</dbReference>
<organism evidence="7 8">
    <name type="scientific">Tribonema minus</name>
    <dbReference type="NCBI Taxonomy" id="303371"/>
    <lineage>
        <taxon>Eukaryota</taxon>
        <taxon>Sar</taxon>
        <taxon>Stramenopiles</taxon>
        <taxon>Ochrophyta</taxon>
        <taxon>PX clade</taxon>
        <taxon>Xanthophyceae</taxon>
        <taxon>Tribonematales</taxon>
        <taxon>Tribonemataceae</taxon>
        <taxon>Tribonema</taxon>
    </lineage>
</organism>
<dbReference type="PANTHER" id="PTHR12630">
    <property type="entry name" value="N-LINKED OLIGOSACCHARIDE PROCESSING"/>
    <property type="match status" value="1"/>
</dbReference>
<evidence type="ECO:0000256" key="3">
    <source>
        <dbReference type="ARBA" id="ARBA00022824"/>
    </source>
</evidence>
<feature type="compositionally biased region" description="Gly residues" evidence="5">
    <location>
        <begin position="184"/>
        <end position="196"/>
    </location>
</feature>
<accession>A0A835ZFN7</accession>
<dbReference type="InterPro" id="IPR002172">
    <property type="entry name" value="LDrepeatLR_classA_rpt"/>
</dbReference>
<feature type="region of interest" description="Disordered" evidence="5">
    <location>
        <begin position="170"/>
        <end position="196"/>
    </location>
</feature>
<evidence type="ECO:0000313" key="7">
    <source>
        <dbReference type="EMBL" id="KAG5192906.1"/>
    </source>
</evidence>
<evidence type="ECO:0000313" key="8">
    <source>
        <dbReference type="Proteomes" id="UP000664859"/>
    </source>
</evidence>
<keyword evidence="3" id="KW-0256">Endoplasmic reticulum</keyword>
<evidence type="ECO:0000259" key="6">
    <source>
        <dbReference type="PROSITE" id="PS51914"/>
    </source>
</evidence>
<evidence type="ECO:0000256" key="4">
    <source>
        <dbReference type="ARBA" id="ARBA00023157"/>
    </source>
</evidence>
<keyword evidence="8" id="KW-1185">Reference proteome</keyword>